<dbReference type="GO" id="GO:0005886">
    <property type="term" value="C:plasma membrane"/>
    <property type="evidence" value="ECO:0007669"/>
    <property type="project" value="TreeGrafter"/>
</dbReference>
<dbReference type="GO" id="GO:0005524">
    <property type="term" value="F:ATP binding"/>
    <property type="evidence" value="ECO:0007669"/>
    <property type="project" value="UniProtKB-KW"/>
</dbReference>
<evidence type="ECO:0000259" key="5">
    <source>
        <dbReference type="PROSITE" id="PS50893"/>
    </source>
</evidence>
<dbReference type="Pfam" id="PF00005">
    <property type="entry name" value="ABC_tran"/>
    <property type="match status" value="1"/>
</dbReference>
<organism evidence="6 7">
    <name type="scientific">Acidovorax soli</name>
    <dbReference type="NCBI Taxonomy" id="592050"/>
    <lineage>
        <taxon>Bacteria</taxon>
        <taxon>Pseudomonadati</taxon>
        <taxon>Pseudomonadota</taxon>
        <taxon>Betaproteobacteria</taxon>
        <taxon>Burkholderiales</taxon>
        <taxon>Comamonadaceae</taxon>
        <taxon>Acidovorax</taxon>
    </lineage>
</organism>
<dbReference type="EMBL" id="JACHLK010000001">
    <property type="protein sequence ID" value="MBB6557779.1"/>
    <property type="molecule type" value="Genomic_DNA"/>
</dbReference>
<keyword evidence="7" id="KW-1185">Reference proteome</keyword>
<dbReference type="InterPro" id="IPR027417">
    <property type="entry name" value="P-loop_NTPase"/>
</dbReference>
<keyword evidence="3" id="KW-0547">Nucleotide-binding</keyword>
<sequence length="288" mass="30850">METHPPGIPPASAPLLQVDGVTLAFGGVKALTGVGFGVQAGSITAVIGPNGAGKTSLFNTISGFYRPASGAIRFKGQDITRVPAPQRARLGLGRSFQNIALFRGMTVLDNIKLGRHAHLKTNVLDALLYIGRARREEAALRAEIEERIIDFLEIDHIRHAPVSALPYGLQKRVEMARALAMQPEVLMLDEPVAGMNREETEDMARFILDVRAEWGVTVLMVEHDMGMVMDLSDHVVVLNFGQVIAQGTPAEVQANPEVVRAYLGAGNVGDLRARFQAGSATAVQGAAA</sequence>
<dbReference type="InterPro" id="IPR003593">
    <property type="entry name" value="AAA+_ATPase"/>
</dbReference>
<dbReference type="InterPro" id="IPR032823">
    <property type="entry name" value="BCA_ABC_TP_C"/>
</dbReference>
<evidence type="ECO:0000313" key="7">
    <source>
        <dbReference type="Proteomes" id="UP000575083"/>
    </source>
</evidence>
<keyword evidence="4 6" id="KW-0067">ATP-binding</keyword>
<gene>
    <name evidence="6" type="ORF">HNP48_000443</name>
</gene>
<proteinExistence type="predicted"/>
<keyword evidence="2" id="KW-0472">Membrane</keyword>
<dbReference type="AlphaFoldDB" id="A0A7X0P9Y2"/>
<accession>A0A7X0P9Y2</accession>
<dbReference type="SUPFAM" id="SSF52540">
    <property type="entry name" value="P-loop containing nucleoside triphosphate hydrolases"/>
    <property type="match status" value="1"/>
</dbReference>
<keyword evidence="1" id="KW-0813">Transport</keyword>
<dbReference type="PROSITE" id="PS50893">
    <property type="entry name" value="ABC_TRANSPORTER_2"/>
    <property type="match status" value="1"/>
</dbReference>
<evidence type="ECO:0000256" key="3">
    <source>
        <dbReference type="ARBA" id="ARBA00022741"/>
    </source>
</evidence>
<dbReference type="InterPro" id="IPR051120">
    <property type="entry name" value="ABC_AA/LPS_Transport"/>
</dbReference>
<evidence type="ECO:0000256" key="4">
    <source>
        <dbReference type="ARBA" id="ARBA00022840"/>
    </source>
</evidence>
<reference evidence="6 7" key="1">
    <citation type="submission" date="2020-08" db="EMBL/GenBank/DDBJ databases">
        <title>Functional genomics of gut bacteria from endangered species of beetles.</title>
        <authorList>
            <person name="Carlos-Shanley C."/>
        </authorList>
    </citation>
    <scope>NUCLEOTIDE SEQUENCE [LARGE SCALE GENOMIC DNA]</scope>
    <source>
        <strain evidence="6 7">S00198</strain>
    </source>
</reference>
<dbReference type="RefSeq" id="WP_184855206.1">
    <property type="nucleotide sequence ID" value="NZ_JACHLK010000001.1"/>
</dbReference>
<dbReference type="CDD" id="cd03219">
    <property type="entry name" value="ABC_Mj1267_LivG_branched"/>
    <property type="match status" value="1"/>
</dbReference>
<dbReference type="SMART" id="SM00382">
    <property type="entry name" value="AAA"/>
    <property type="match status" value="1"/>
</dbReference>
<feature type="domain" description="ABC transporter" evidence="5">
    <location>
        <begin position="16"/>
        <end position="265"/>
    </location>
</feature>
<keyword evidence="2" id="KW-1003">Cell membrane</keyword>
<dbReference type="InterPro" id="IPR003439">
    <property type="entry name" value="ABC_transporter-like_ATP-bd"/>
</dbReference>
<dbReference type="FunFam" id="3.40.50.300:FF:000421">
    <property type="entry name" value="Branched-chain amino acid ABC transporter ATP-binding protein"/>
    <property type="match status" value="1"/>
</dbReference>
<dbReference type="GO" id="GO:0016887">
    <property type="term" value="F:ATP hydrolysis activity"/>
    <property type="evidence" value="ECO:0007669"/>
    <property type="project" value="InterPro"/>
</dbReference>
<dbReference type="PANTHER" id="PTHR45772:SF1">
    <property type="entry name" value="ABC TRANSPORTER ATP-BINDING PROTEIN"/>
    <property type="match status" value="1"/>
</dbReference>
<protein>
    <submittedName>
        <fullName evidence="6">Branched-chain amino acid transport system ATP-binding protein</fullName>
    </submittedName>
</protein>
<comment type="caution">
    <text evidence="6">The sequence shown here is derived from an EMBL/GenBank/DDBJ whole genome shotgun (WGS) entry which is preliminary data.</text>
</comment>
<name>A0A7X0P9Y2_9BURK</name>
<dbReference type="PANTHER" id="PTHR45772">
    <property type="entry name" value="CONSERVED COMPONENT OF ABC TRANSPORTER FOR NATURAL AMINO ACIDS-RELATED"/>
    <property type="match status" value="1"/>
</dbReference>
<dbReference type="Pfam" id="PF12399">
    <property type="entry name" value="BCA_ABC_TP_C"/>
    <property type="match status" value="1"/>
</dbReference>
<evidence type="ECO:0000256" key="1">
    <source>
        <dbReference type="ARBA" id="ARBA00022448"/>
    </source>
</evidence>
<evidence type="ECO:0000313" key="6">
    <source>
        <dbReference type="EMBL" id="MBB6557779.1"/>
    </source>
</evidence>
<dbReference type="Gene3D" id="3.40.50.300">
    <property type="entry name" value="P-loop containing nucleotide triphosphate hydrolases"/>
    <property type="match status" value="1"/>
</dbReference>
<evidence type="ECO:0000256" key="2">
    <source>
        <dbReference type="ARBA" id="ARBA00022475"/>
    </source>
</evidence>
<dbReference type="Proteomes" id="UP000575083">
    <property type="component" value="Unassembled WGS sequence"/>
</dbReference>